<dbReference type="EMBL" id="JBEXAC010000001">
    <property type="protein sequence ID" value="MET6996394.1"/>
    <property type="molecule type" value="Genomic_DNA"/>
</dbReference>
<gene>
    <name evidence="2" type="ORF">ABR189_03410</name>
</gene>
<feature type="compositionally biased region" description="Polar residues" evidence="1">
    <location>
        <begin position="1"/>
        <end position="11"/>
    </location>
</feature>
<organism evidence="2 3">
    <name type="scientific">Chitinophaga defluvii</name>
    <dbReference type="NCBI Taxonomy" id="3163343"/>
    <lineage>
        <taxon>Bacteria</taxon>
        <taxon>Pseudomonadati</taxon>
        <taxon>Bacteroidota</taxon>
        <taxon>Chitinophagia</taxon>
        <taxon>Chitinophagales</taxon>
        <taxon>Chitinophagaceae</taxon>
        <taxon>Chitinophaga</taxon>
    </lineage>
</organism>
<dbReference type="Proteomes" id="UP001549749">
    <property type="component" value="Unassembled WGS sequence"/>
</dbReference>
<name>A0ABV2T2P4_9BACT</name>
<protein>
    <submittedName>
        <fullName evidence="2">Uncharacterized protein</fullName>
    </submittedName>
</protein>
<accession>A0ABV2T2P4</accession>
<keyword evidence="3" id="KW-1185">Reference proteome</keyword>
<evidence type="ECO:0000313" key="3">
    <source>
        <dbReference type="Proteomes" id="UP001549749"/>
    </source>
</evidence>
<sequence length="125" mass="13548">MGSTGSGSFSDYSRHKPTNSEGANGGSSGKDKCGEAFSCSLEEVGRCFYFINYGNVPPVETEVFVSFNGVRLVVENKLKEEIGYLPTKFNYIKYCLDDKFKYGGTVTASSITSTPSVNVDIVPLL</sequence>
<evidence type="ECO:0000313" key="2">
    <source>
        <dbReference type="EMBL" id="MET6996394.1"/>
    </source>
</evidence>
<reference evidence="2 3" key="1">
    <citation type="submission" date="2024-06" db="EMBL/GenBank/DDBJ databases">
        <title>Chitinophaga defluvii sp. nov., isolated from municipal sewage.</title>
        <authorList>
            <person name="Zhang L."/>
        </authorList>
    </citation>
    <scope>NUCLEOTIDE SEQUENCE [LARGE SCALE GENOMIC DNA]</scope>
    <source>
        <strain evidence="2 3">H8</strain>
    </source>
</reference>
<evidence type="ECO:0000256" key="1">
    <source>
        <dbReference type="SAM" id="MobiDB-lite"/>
    </source>
</evidence>
<dbReference type="RefSeq" id="WP_354659040.1">
    <property type="nucleotide sequence ID" value="NZ_JBEXAC010000001.1"/>
</dbReference>
<feature type="region of interest" description="Disordered" evidence="1">
    <location>
        <begin position="1"/>
        <end position="31"/>
    </location>
</feature>
<comment type="caution">
    <text evidence="2">The sequence shown here is derived from an EMBL/GenBank/DDBJ whole genome shotgun (WGS) entry which is preliminary data.</text>
</comment>
<proteinExistence type="predicted"/>